<keyword evidence="2" id="KW-0813">Transport</keyword>
<proteinExistence type="inferred from homology"/>
<organism evidence="4 5">
    <name type="scientific">Arsenicicoccus piscis</name>
    <dbReference type="NCBI Taxonomy" id="673954"/>
    <lineage>
        <taxon>Bacteria</taxon>
        <taxon>Bacillati</taxon>
        <taxon>Actinomycetota</taxon>
        <taxon>Actinomycetes</taxon>
        <taxon>Micrococcales</taxon>
        <taxon>Intrasporangiaceae</taxon>
        <taxon>Arsenicicoccus</taxon>
    </lineage>
</organism>
<reference evidence="5" key="1">
    <citation type="journal article" date="2019" name="Int. J. Syst. Evol. Microbiol.">
        <title>The Global Catalogue of Microorganisms (GCM) 10K type strain sequencing project: providing services to taxonomists for standard genome sequencing and annotation.</title>
        <authorList>
            <consortium name="The Broad Institute Genomics Platform"/>
            <consortium name="The Broad Institute Genome Sequencing Center for Infectious Disease"/>
            <person name="Wu L."/>
            <person name="Ma J."/>
        </authorList>
    </citation>
    <scope>NUCLEOTIDE SEQUENCE [LARGE SCALE GENOMIC DNA]</scope>
    <source>
        <strain evidence="5">NBRC 105830</strain>
    </source>
</reference>
<feature type="region of interest" description="Disordered" evidence="3">
    <location>
        <begin position="107"/>
        <end position="134"/>
    </location>
</feature>
<evidence type="ECO:0008006" key="6">
    <source>
        <dbReference type="Google" id="ProtNLM"/>
    </source>
</evidence>
<sequence length="134" mass="14369">MLLSSHLLHEVQLIADDIVMIGRGRILAQGRLDELVAQGGITVRSLDDAALTDALRRDGLVVTSTNDALVVDGTPEQVGRAALAAGVVLLELRQQERDLERMFLDLTSSTDRGHQASDTQAIDTHATDTQESAA</sequence>
<dbReference type="PANTHER" id="PTHR43335:SF4">
    <property type="entry name" value="ABC TRANSPORTER, ATP-BINDING PROTEIN"/>
    <property type="match status" value="1"/>
</dbReference>
<evidence type="ECO:0000256" key="1">
    <source>
        <dbReference type="ARBA" id="ARBA00005417"/>
    </source>
</evidence>
<dbReference type="Proteomes" id="UP001157109">
    <property type="component" value="Unassembled WGS sequence"/>
</dbReference>
<protein>
    <recommendedName>
        <fullName evidence="6">DUF4162 domain-containing protein</fullName>
    </recommendedName>
</protein>
<accession>A0ABQ6HUU0</accession>
<gene>
    <name evidence="4" type="ORF">GCM10025862_34790</name>
</gene>
<evidence type="ECO:0000313" key="4">
    <source>
        <dbReference type="EMBL" id="GMA21458.1"/>
    </source>
</evidence>
<evidence type="ECO:0000256" key="3">
    <source>
        <dbReference type="SAM" id="MobiDB-lite"/>
    </source>
</evidence>
<name>A0ABQ6HUU0_9MICO</name>
<dbReference type="EMBL" id="BSUJ01000001">
    <property type="protein sequence ID" value="GMA21458.1"/>
    <property type="molecule type" value="Genomic_DNA"/>
</dbReference>
<keyword evidence="5" id="KW-1185">Reference proteome</keyword>
<dbReference type="PANTHER" id="PTHR43335">
    <property type="entry name" value="ABC TRANSPORTER, ATP-BINDING PROTEIN"/>
    <property type="match status" value="1"/>
</dbReference>
<evidence type="ECO:0000313" key="5">
    <source>
        <dbReference type="Proteomes" id="UP001157109"/>
    </source>
</evidence>
<evidence type="ECO:0000256" key="2">
    <source>
        <dbReference type="ARBA" id="ARBA00022448"/>
    </source>
</evidence>
<comment type="caution">
    <text evidence="4">The sequence shown here is derived from an EMBL/GenBank/DDBJ whole genome shotgun (WGS) entry which is preliminary data.</text>
</comment>
<comment type="similarity">
    <text evidence="1">Belongs to the ABC transporter superfamily.</text>
</comment>
<dbReference type="RefSeq" id="WP_348520376.1">
    <property type="nucleotide sequence ID" value="NZ_BSUJ01000001.1"/>
</dbReference>